<comment type="caution">
    <text evidence="1">The sequence shown here is derived from an EMBL/GenBank/DDBJ whole genome shotgun (WGS) entry which is preliminary data.</text>
</comment>
<protein>
    <submittedName>
        <fullName evidence="1">Uncharacterized protein</fullName>
    </submittedName>
</protein>
<evidence type="ECO:0000313" key="1">
    <source>
        <dbReference type="EMBL" id="KAI3750357.1"/>
    </source>
</evidence>
<sequence length="69" mass="7764">MLGLTKFNIRCSDSLGSSNKRFVFFLLDIAAPAAAAWKTKNLNLRYLFSFSEFRVQVSSSLSLDHTAFL</sequence>
<name>A0ACB9DVS0_CICIN</name>
<dbReference type="Proteomes" id="UP001055811">
    <property type="component" value="Linkage Group LG04"/>
</dbReference>
<reference evidence="2" key="1">
    <citation type="journal article" date="2022" name="Mol. Ecol. Resour.">
        <title>The genomes of chicory, endive, great burdock and yacon provide insights into Asteraceae palaeo-polyploidization history and plant inulin production.</title>
        <authorList>
            <person name="Fan W."/>
            <person name="Wang S."/>
            <person name="Wang H."/>
            <person name="Wang A."/>
            <person name="Jiang F."/>
            <person name="Liu H."/>
            <person name="Zhao H."/>
            <person name="Xu D."/>
            <person name="Zhang Y."/>
        </authorList>
    </citation>
    <scope>NUCLEOTIDE SEQUENCE [LARGE SCALE GENOMIC DNA]</scope>
    <source>
        <strain evidence="2">cv. Punajuju</strain>
    </source>
</reference>
<evidence type="ECO:0000313" key="2">
    <source>
        <dbReference type="Proteomes" id="UP001055811"/>
    </source>
</evidence>
<organism evidence="1 2">
    <name type="scientific">Cichorium intybus</name>
    <name type="common">Chicory</name>
    <dbReference type="NCBI Taxonomy" id="13427"/>
    <lineage>
        <taxon>Eukaryota</taxon>
        <taxon>Viridiplantae</taxon>
        <taxon>Streptophyta</taxon>
        <taxon>Embryophyta</taxon>
        <taxon>Tracheophyta</taxon>
        <taxon>Spermatophyta</taxon>
        <taxon>Magnoliopsida</taxon>
        <taxon>eudicotyledons</taxon>
        <taxon>Gunneridae</taxon>
        <taxon>Pentapetalae</taxon>
        <taxon>asterids</taxon>
        <taxon>campanulids</taxon>
        <taxon>Asterales</taxon>
        <taxon>Asteraceae</taxon>
        <taxon>Cichorioideae</taxon>
        <taxon>Cichorieae</taxon>
        <taxon>Cichoriinae</taxon>
        <taxon>Cichorium</taxon>
    </lineage>
</organism>
<gene>
    <name evidence="1" type="ORF">L2E82_20991</name>
</gene>
<keyword evidence="2" id="KW-1185">Reference proteome</keyword>
<accession>A0ACB9DVS0</accession>
<dbReference type="EMBL" id="CM042012">
    <property type="protein sequence ID" value="KAI3750357.1"/>
    <property type="molecule type" value="Genomic_DNA"/>
</dbReference>
<proteinExistence type="predicted"/>
<reference evidence="1 2" key="2">
    <citation type="journal article" date="2022" name="Mol. Ecol. Resour.">
        <title>The genomes of chicory, endive, great burdock and yacon provide insights into Asteraceae paleo-polyploidization history and plant inulin production.</title>
        <authorList>
            <person name="Fan W."/>
            <person name="Wang S."/>
            <person name="Wang H."/>
            <person name="Wang A."/>
            <person name="Jiang F."/>
            <person name="Liu H."/>
            <person name="Zhao H."/>
            <person name="Xu D."/>
            <person name="Zhang Y."/>
        </authorList>
    </citation>
    <scope>NUCLEOTIDE SEQUENCE [LARGE SCALE GENOMIC DNA]</scope>
    <source>
        <strain evidence="2">cv. Punajuju</strain>
        <tissue evidence="1">Leaves</tissue>
    </source>
</reference>